<evidence type="ECO:0000313" key="2">
    <source>
        <dbReference type="Proteomes" id="UP001190926"/>
    </source>
</evidence>
<keyword evidence="2" id="KW-1185">Reference proteome</keyword>
<name>A0AAD4JI76_PERFH</name>
<gene>
    <name evidence="1" type="ORF">C2S53_012076</name>
</gene>
<dbReference type="Pfam" id="PF04450">
    <property type="entry name" value="BSP"/>
    <property type="match status" value="1"/>
</dbReference>
<protein>
    <recommendedName>
        <fullName evidence="3">Plant Basic Secretory Protein</fullName>
    </recommendedName>
</protein>
<accession>A0AAD4JI76</accession>
<dbReference type="AlphaFoldDB" id="A0AAD4JI76"/>
<dbReference type="EMBL" id="SDAM02000052">
    <property type="protein sequence ID" value="KAH6834329.1"/>
    <property type="molecule type" value="Genomic_DNA"/>
</dbReference>
<dbReference type="PANTHER" id="PTHR33321">
    <property type="match status" value="1"/>
</dbReference>
<reference evidence="1 2" key="1">
    <citation type="journal article" date="2021" name="Nat. Commun.">
        <title>Incipient diploidization of the medicinal plant Perilla within 10,000 years.</title>
        <authorList>
            <person name="Zhang Y."/>
            <person name="Shen Q."/>
            <person name="Leng L."/>
            <person name="Zhang D."/>
            <person name="Chen S."/>
            <person name="Shi Y."/>
            <person name="Ning Z."/>
            <person name="Chen S."/>
        </authorList>
    </citation>
    <scope>NUCLEOTIDE SEQUENCE [LARGE SCALE GENOMIC DNA]</scope>
    <source>
        <strain evidence="2">cv. PC099</strain>
    </source>
</reference>
<evidence type="ECO:0008006" key="3">
    <source>
        <dbReference type="Google" id="ProtNLM"/>
    </source>
</evidence>
<sequence>MPTLNKKIFEIFEENTPAERRSVPVLNVYISEFKGYAYKNGDNINISASALDTYYHPRERSKTFFSTMLIHEMAHVFQWHGNFGAPGGLTEGTADYVMIKSNLYKDAYTKPGAGKKWDEGYGVTERFLEYCDSLLKGFTAKLNKKMRDKYSDSYWVELLGKPVDQLWREYKAKYGNQPQEEEYYSIGAYPAADLEY</sequence>
<comment type="caution">
    <text evidence="1">The sequence shown here is derived from an EMBL/GenBank/DDBJ whole genome shotgun (WGS) entry which is preliminary data.</text>
</comment>
<dbReference type="PANTHER" id="PTHR33321:SF12">
    <property type="entry name" value="PLANT BASIC SECRETORY PROTEIN (BSP) FAMILY PROTEIN"/>
    <property type="match status" value="1"/>
</dbReference>
<dbReference type="InterPro" id="IPR007541">
    <property type="entry name" value="Uncharacterised_BSP"/>
</dbReference>
<organism evidence="1 2">
    <name type="scientific">Perilla frutescens var. hirtella</name>
    <name type="common">Perilla citriodora</name>
    <name type="synonym">Perilla setoyensis</name>
    <dbReference type="NCBI Taxonomy" id="608512"/>
    <lineage>
        <taxon>Eukaryota</taxon>
        <taxon>Viridiplantae</taxon>
        <taxon>Streptophyta</taxon>
        <taxon>Embryophyta</taxon>
        <taxon>Tracheophyta</taxon>
        <taxon>Spermatophyta</taxon>
        <taxon>Magnoliopsida</taxon>
        <taxon>eudicotyledons</taxon>
        <taxon>Gunneridae</taxon>
        <taxon>Pentapetalae</taxon>
        <taxon>asterids</taxon>
        <taxon>lamiids</taxon>
        <taxon>Lamiales</taxon>
        <taxon>Lamiaceae</taxon>
        <taxon>Nepetoideae</taxon>
        <taxon>Elsholtzieae</taxon>
        <taxon>Perilla</taxon>
    </lineage>
</organism>
<evidence type="ECO:0000313" key="1">
    <source>
        <dbReference type="EMBL" id="KAH6834329.1"/>
    </source>
</evidence>
<proteinExistence type="predicted"/>
<dbReference type="Proteomes" id="UP001190926">
    <property type="component" value="Unassembled WGS sequence"/>
</dbReference>